<evidence type="ECO:0000313" key="2">
    <source>
        <dbReference type="Proteomes" id="UP000075230"/>
    </source>
</evidence>
<name>A0A146F4C4_ASPKA</name>
<gene>
    <name evidence="1" type="ORF">RIB2604_00801200</name>
</gene>
<evidence type="ECO:0000313" key="1">
    <source>
        <dbReference type="EMBL" id="GAT20649.1"/>
    </source>
</evidence>
<sequence>MAAIWPARGYEEGRFCQAVSISRTALNASFVNNVFILTESFTLDLSFRAARRTNAGHCQDVWSLKHGDEGNLSSLIEKGHEEGIGILGRLTNVRQISAVVILTSLGFHIM</sequence>
<dbReference type="Proteomes" id="UP000075230">
    <property type="component" value="Unassembled WGS sequence"/>
</dbReference>
<protein>
    <submittedName>
        <fullName evidence="1">THO complex component</fullName>
    </submittedName>
</protein>
<proteinExistence type="predicted"/>
<dbReference type="AlphaFoldDB" id="A0A146F4C4"/>
<reference evidence="1 2" key="1">
    <citation type="journal article" date="2016" name="DNA Res.">
        <title>Genome sequence of Aspergillus luchuensis NBRC 4314.</title>
        <authorList>
            <person name="Yamada O."/>
            <person name="Machida M."/>
            <person name="Hosoyama A."/>
            <person name="Goto M."/>
            <person name="Takahashi T."/>
            <person name="Futagami T."/>
            <person name="Yamagata Y."/>
            <person name="Takeuchi M."/>
            <person name="Kobayashi T."/>
            <person name="Koike H."/>
            <person name="Abe K."/>
            <person name="Asai K."/>
            <person name="Arita M."/>
            <person name="Fujita N."/>
            <person name="Fukuda K."/>
            <person name="Higa K."/>
            <person name="Horikawa H."/>
            <person name="Ishikawa T."/>
            <person name="Jinno K."/>
            <person name="Kato Y."/>
            <person name="Kirimura K."/>
            <person name="Mizutani O."/>
            <person name="Nakasone K."/>
            <person name="Sano M."/>
            <person name="Shiraishi Y."/>
            <person name="Tsukahara M."/>
            <person name="Gomi K."/>
        </authorList>
    </citation>
    <scope>NUCLEOTIDE SEQUENCE [LARGE SCALE GENOMIC DNA]</scope>
    <source>
        <strain evidence="1 2">RIB 2604</strain>
    </source>
</reference>
<reference evidence="2" key="2">
    <citation type="submission" date="2016-02" db="EMBL/GenBank/DDBJ databases">
        <title>Genome sequencing of Aspergillus luchuensis NBRC 4314.</title>
        <authorList>
            <person name="Yamada O."/>
        </authorList>
    </citation>
    <scope>NUCLEOTIDE SEQUENCE [LARGE SCALE GENOMIC DNA]</scope>
    <source>
        <strain evidence="2">RIB 2604</strain>
    </source>
</reference>
<comment type="caution">
    <text evidence="1">The sequence shown here is derived from an EMBL/GenBank/DDBJ whole genome shotgun (WGS) entry which is preliminary data.</text>
</comment>
<dbReference type="EMBL" id="BCWF01000008">
    <property type="protein sequence ID" value="GAT20649.1"/>
    <property type="molecule type" value="Genomic_DNA"/>
</dbReference>
<accession>A0A146F4C4</accession>
<organism evidence="1 2">
    <name type="scientific">Aspergillus kawachii</name>
    <name type="common">White koji mold</name>
    <name type="synonym">Aspergillus awamori var. kawachi</name>
    <dbReference type="NCBI Taxonomy" id="1069201"/>
    <lineage>
        <taxon>Eukaryota</taxon>
        <taxon>Fungi</taxon>
        <taxon>Dikarya</taxon>
        <taxon>Ascomycota</taxon>
        <taxon>Pezizomycotina</taxon>
        <taxon>Eurotiomycetes</taxon>
        <taxon>Eurotiomycetidae</taxon>
        <taxon>Eurotiales</taxon>
        <taxon>Aspergillaceae</taxon>
        <taxon>Aspergillus</taxon>
        <taxon>Aspergillus subgen. Circumdati</taxon>
    </lineage>
</organism>